<reference evidence="1" key="2">
    <citation type="journal article" date="2022" name="New Phytol.">
        <title>Evolutionary transition to the ectomycorrhizal habit in the genomes of a hyperdiverse lineage of mushroom-forming fungi.</title>
        <authorList>
            <person name="Looney B."/>
            <person name="Miyauchi S."/>
            <person name="Morin E."/>
            <person name="Drula E."/>
            <person name="Courty P.E."/>
            <person name="Kohler A."/>
            <person name="Kuo A."/>
            <person name="LaButti K."/>
            <person name="Pangilinan J."/>
            <person name="Lipzen A."/>
            <person name="Riley R."/>
            <person name="Andreopoulos W."/>
            <person name="He G."/>
            <person name="Johnson J."/>
            <person name="Nolan M."/>
            <person name="Tritt A."/>
            <person name="Barry K.W."/>
            <person name="Grigoriev I.V."/>
            <person name="Nagy L.G."/>
            <person name="Hibbett D."/>
            <person name="Henrissat B."/>
            <person name="Matheny P.B."/>
            <person name="Labbe J."/>
            <person name="Martin F.M."/>
        </authorList>
    </citation>
    <scope>NUCLEOTIDE SEQUENCE</scope>
    <source>
        <strain evidence="1">HHB10654</strain>
    </source>
</reference>
<comment type="caution">
    <text evidence="1">The sequence shown here is derived from an EMBL/GenBank/DDBJ whole genome shotgun (WGS) entry which is preliminary data.</text>
</comment>
<evidence type="ECO:0000313" key="2">
    <source>
        <dbReference type="Proteomes" id="UP000814140"/>
    </source>
</evidence>
<proteinExistence type="predicted"/>
<protein>
    <submittedName>
        <fullName evidence="1">Uncharacterized protein</fullName>
    </submittedName>
</protein>
<reference evidence="1" key="1">
    <citation type="submission" date="2021-03" db="EMBL/GenBank/DDBJ databases">
        <authorList>
            <consortium name="DOE Joint Genome Institute"/>
            <person name="Ahrendt S."/>
            <person name="Looney B.P."/>
            <person name="Miyauchi S."/>
            <person name="Morin E."/>
            <person name="Drula E."/>
            <person name="Courty P.E."/>
            <person name="Chicoki N."/>
            <person name="Fauchery L."/>
            <person name="Kohler A."/>
            <person name="Kuo A."/>
            <person name="Labutti K."/>
            <person name="Pangilinan J."/>
            <person name="Lipzen A."/>
            <person name="Riley R."/>
            <person name="Andreopoulos W."/>
            <person name="He G."/>
            <person name="Johnson J."/>
            <person name="Barry K.W."/>
            <person name="Grigoriev I.V."/>
            <person name="Nagy L."/>
            <person name="Hibbett D."/>
            <person name="Henrissat B."/>
            <person name="Matheny P.B."/>
            <person name="Labbe J."/>
            <person name="Martin F."/>
        </authorList>
    </citation>
    <scope>NUCLEOTIDE SEQUENCE</scope>
    <source>
        <strain evidence="1">HHB10654</strain>
    </source>
</reference>
<dbReference type="EMBL" id="MU277210">
    <property type="protein sequence ID" value="KAI0061875.1"/>
    <property type="molecule type" value="Genomic_DNA"/>
</dbReference>
<organism evidence="1 2">
    <name type="scientific">Artomyces pyxidatus</name>
    <dbReference type="NCBI Taxonomy" id="48021"/>
    <lineage>
        <taxon>Eukaryota</taxon>
        <taxon>Fungi</taxon>
        <taxon>Dikarya</taxon>
        <taxon>Basidiomycota</taxon>
        <taxon>Agaricomycotina</taxon>
        <taxon>Agaricomycetes</taxon>
        <taxon>Russulales</taxon>
        <taxon>Auriscalpiaceae</taxon>
        <taxon>Artomyces</taxon>
    </lineage>
</organism>
<accession>A0ACB8T171</accession>
<dbReference type="Proteomes" id="UP000814140">
    <property type="component" value="Unassembled WGS sequence"/>
</dbReference>
<sequence length="451" mass="49918">MCCFMSADRRYPQPFSDSSVEVIEISDDETPTANDSDKQIKGKPVLKHHLKANRKVGLIIPDFTRSKAGCDDQAAPSPLPSLLMLKRHSSAASSSSRDLDVDLQLLAKRRKLHELVASHCPSLSAPATSPAALPGTETSFTCPRPSSLTSLPPSLNARVSSYASVCVPRSFPTLSAMSKYYGFVRRDFLLEQYGCSDRQFLSKISVKRNIPLTANRDRYVLFPMWANKPSLPTVPGQPGTLTTGRCDMLMYSPLSIFVRAPDKPLWIYLGNYELRKSKKPLSAHEFKALPYECRMKWAKDILTPQRSQCYTTMRARVWLRKQGRQVTADALEEAMEDLKKTADKIGLVEADVLNALDAGEEELNVHLCIPVSYNADFSQDMSKHFAIKQMAALSLKKATPISGEATGSSTIPVRRSMRTRRHGPPFKTDPTAADVDAGEGEQDDANDSESS</sequence>
<keyword evidence="2" id="KW-1185">Reference proteome</keyword>
<evidence type="ECO:0000313" key="1">
    <source>
        <dbReference type="EMBL" id="KAI0061875.1"/>
    </source>
</evidence>
<name>A0ACB8T171_9AGAM</name>
<gene>
    <name evidence="1" type="ORF">BV25DRAFT_711197</name>
</gene>